<dbReference type="CDD" id="cd04843">
    <property type="entry name" value="Peptidases_S8_11"/>
    <property type="match status" value="1"/>
</dbReference>
<evidence type="ECO:0000313" key="7">
    <source>
        <dbReference type="EMBL" id="KAG7286290.1"/>
    </source>
</evidence>
<protein>
    <recommendedName>
        <fullName evidence="6">Peptidase S8/S53 domain-containing protein</fullName>
    </recommendedName>
</protein>
<accession>A0AAD4HXC5</accession>
<comment type="caution">
    <text evidence="5">Lacks conserved residue(s) required for the propagation of feature annotation.</text>
</comment>
<dbReference type="EMBL" id="JAHCVI010000004">
    <property type="protein sequence ID" value="KAG7286290.1"/>
    <property type="molecule type" value="Genomic_DNA"/>
</dbReference>
<keyword evidence="4" id="KW-0720">Serine protease</keyword>
<keyword evidence="8" id="KW-1185">Reference proteome</keyword>
<dbReference type="InterPro" id="IPR034073">
    <property type="entry name" value="Subtilisin_DY-like_dom"/>
</dbReference>
<evidence type="ECO:0000256" key="3">
    <source>
        <dbReference type="ARBA" id="ARBA00022801"/>
    </source>
</evidence>
<comment type="similarity">
    <text evidence="1 5">Belongs to the peptidase S8 family.</text>
</comment>
<dbReference type="Proteomes" id="UP001197093">
    <property type="component" value="Unassembled WGS sequence"/>
</dbReference>
<dbReference type="PROSITE" id="PS00138">
    <property type="entry name" value="SUBTILASE_SER"/>
    <property type="match status" value="1"/>
</dbReference>
<reference evidence="7" key="1">
    <citation type="submission" date="2023-02" db="EMBL/GenBank/DDBJ databases">
        <authorList>
            <person name="Palmer J.M."/>
        </authorList>
    </citation>
    <scope>NUCLEOTIDE SEQUENCE</scope>
    <source>
        <strain evidence="7">FW57</strain>
    </source>
</reference>
<dbReference type="PRINTS" id="PR00723">
    <property type="entry name" value="SUBTILISIN"/>
</dbReference>
<gene>
    <name evidence="7" type="ORF">NEMBOFW57_008598</name>
</gene>
<dbReference type="SUPFAM" id="SSF52743">
    <property type="entry name" value="Subtilisin-like"/>
    <property type="match status" value="1"/>
</dbReference>
<evidence type="ECO:0000256" key="5">
    <source>
        <dbReference type="PROSITE-ProRule" id="PRU01240"/>
    </source>
</evidence>
<keyword evidence="2" id="KW-0645">Protease</keyword>
<evidence type="ECO:0000256" key="2">
    <source>
        <dbReference type="ARBA" id="ARBA00022670"/>
    </source>
</evidence>
<name>A0AAD4HXC5_9PEZI</name>
<dbReference type="InterPro" id="IPR000209">
    <property type="entry name" value="Peptidase_S8/S53_dom"/>
</dbReference>
<feature type="domain" description="Peptidase S8/S53" evidence="6">
    <location>
        <begin position="137"/>
        <end position="363"/>
    </location>
</feature>
<evidence type="ECO:0000256" key="4">
    <source>
        <dbReference type="ARBA" id="ARBA00022825"/>
    </source>
</evidence>
<dbReference type="GO" id="GO:0006508">
    <property type="term" value="P:proteolysis"/>
    <property type="evidence" value="ECO:0007669"/>
    <property type="project" value="UniProtKB-KW"/>
</dbReference>
<evidence type="ECO:0000313" key="8">
    <source>
        <dbReference type="Proteomes" id="UP001197093"/>
    </source>
</evidence>
<dbReference type="AlphaFoldDB" id="A0AAD4HXC5"/>
<proteinExistence type="inferred from homology"/>
<dbReference type="InterPro" id="IPR050131">
    <property type="entry name" value="Peptidase_S8_subtilisin-like"/>
</dbReference>
<dbReference type="InterPro" id="IPR036852">
    <property type="entry name" value="Peptidase_S8/S53_dom_sf"/>
</dbReference>
<keyword evidence="3" id="KW-0378">Hydrolase</keyword>
<evidence type="ECO:0000256" key="1">
    <source>
        <dbReference type="ARBA" id="ARBA00011073"/>
    </source>
</evidence>
<dbReference type="InterPro" id="IPR023828">
    <property type="entry name" value="Peptidase_S8_Ser-AS"/>
</dbReference>
<dbReference type="PANTHER" id="PTHR43806:SF11">
    <property type="entry name" value="CEREVISIN-RELATED"/>
    <property type="match status" value="1"/>
</dbReference>
<sequence length="393" mass="41154">MVQRASKLDPTYEPVDFGAWFQVQFPESNGEERDPEVSQLLSSLAGYQEVASCQRLAGAKPPAVQPSNDSLFSSQGYLTAAGAGINAEYAWGFPGGDGAGTTIIDVERGWKLTHEDLVANGIILLAGMNVKDRYGGNYPHGTAVLGEILMQDNTIGGVGIAPAAQGHVVGIQRTVNGGPVENQAEAIADAASFLNPGDVMLLEMQVGDANFDLWPVEILDAEYDAIRLATALGITVIEPAANGGMDMDQPVLREGDTTARALLNKNSPDFRDSGAIMVGAGSSAFPRSRLYFSNYGSRVDVHSWGENIATASVTATYDDTYDTFDGTSGAAPIIAGAALSIQGMVNANRGSKLSPAALRDLITLGGTPTTSPANDRIGVQPNLRALIDGGHLQ</sequence>
<evidence type="ECO:0000259" key="6">
    <source>
        <dbReference type="Pfam" id="PF00082"/>
    </source>
</evidence>
<dbReference type="PROSITE" id="PS51892">
    <property type="entry name" value="SUBTILASE"/>
    <property type="match status" value="1"/>
</dbReference>
<dbReference type="InterPro" id="IPR015500">
    <property type="entry name" value="Peptidase_S8_subtilisin-rel"/>
</dbReference>
<dbReference type="GO" id="GO:0004252">
    <property type="term" value="F:serine-type endopeptidase activity"/>
    <property type="evidence" value="ECO:0007669"/>
    <property type="project" value="InterPro"/>
</dbReference>
<comment type="caution">
    <text evidence="7">The sequence shown here is derived from an EMBL/GenBank/DDBJ whole genome shotgun (WGS) entry which is preliminary data.</text>
</comment>
<dbReference type="PANTHER" id="PTHR43806">
    <property type="entry name" value="PEPTIDASE S8"/>
    <property type="match status" value="1"/>
</dbReference>
<dbReference type="Pfam" id="PF00082">
    <property type="entry name" value="Peptidase_S8"/>
    <property type="match status" value="1"/>
</dbReference>
<dbReference type="Gene3D" id="3.40.50.200">
    <property type="entry name" value="Peptidase S8/S53 domain"/>
    <property type="match status" value="1"/>
</dbReference>
<organism evidence="7 8">
    <name type="scientific">Staphylotrichum longicolle</name>
    <dbReference type="NCBI Taxonomy" id="669026"/>
    <lineage>
        <taxon>Eukaryota</taxon>
        <taxon>Fungi</taxon>
        <taxon>Dikarya</taxon>
        <taxon>Ascomycota</taxon>
        <taxon>Pezizomycotina</taxon>
        <taxon>Sordariomycetes</taxon>
        <taxon>Sordariomycetidae</taxon>
        <taxon>Sordariales</taxon>
        <taxon>Chaetomiaceae</taxon>
        <taxon>Staphylotrichum</taxon>
    </lineage>
</organism>